<dbReference type="GO" id="GO:0003700">
    <property type="term" value="F:DNA-binding transcription factor activity"/>
    <property type="evidence" value="ECO:0007669"/>
    <property type="project" value="TreeGrafter"/>
</dbReference>
<gene>
    <name evidence="3" type="ORF">G1H10_30265</name>
</gene>
<proteinExistence type="predicted"/>
<dbReference type="Gene3D" id="2.60.120.10">
    <property type="entry name" value="Jelly Rolls"/>
    <property type="match status" value="1"/>
</dbReference>
<comment type="caution">
    <text evidence="3">The sequence shown here is derived from an EMBL/GenBank/DDBJ whole genome shotgun (WGS) entry which is preliminary data.</text>
</comment>
<evidence type="ECO:0000256" key="1">
    <source>
        <dbReference type="ARBA" id="ARBA00023125"/>
    </source>
</evidence>
<evidence type="ECO:0000313" key="3">
    <source>
        <dbReference type="EMBL" id="NEE04461.1"/>
    </source>
</evidence>
<organism evidence="3 4">
    <name type="scientific">Phytoactinopolyspora halotolerans</name>
    <dbReference type="NCBI Taxonomy" id="1981512"/>
    <lineage>
        <taxon>Bacteria</taxon>
        <taxon>Bacillati</taxon>
        <taxon>Actinomycetota</taxon>
        <taxon>Actinomycetes</taxon>
        <taxon>Jiangellales</taxon>
        <taxon>Jiangellaceae</taxon>
        <taxon>Phytoactinopolyspora</taxon>
    </lineage>
</organism>
<keyword evidence="1" id="KW-0238">DNA-binding</keyword>
<dbReference type="SUPFAM" id="SSF47413">
    <property type="entry name" value="lambda repressor-like DNA-binding domains"/>
    <property type="match status" value="1"/>
</dbReference>
<sequence>MTEPQREIDKQLGAAIRALRHERGLTLVKLARATELSHPFLSQIERGRARPSMRSLFLIAEALGTTQQELLATASPNTSRDLQPQRGDQAATVDLTRGGARLLLHDEHVDLTEFVDVWTDWEEYFVHSRHEFLYVTAGTLEVEIREHGADESTFAILKPRDTIGYPGNTLHRFRSAGPEPASVIVVHSGPGTAHEDREEAGGTATP</sequence>
<dbReference type="Gene3D" id="1.10.260.40">
    <property type="entry name" value="lambda repressor-like DNA-binding domains"/>
    <property type="match status" value="1"/>
</dbReference>
<reference evidence="3 4" key="1">
    <citation type="submission" date="2020-02" db="EMBL/GenBank/DDBJ databases">
        <authorList>
            <person name="Li X.-J."/>
            <person name="Han X.-M."/>
        </authorList>
    </citation>
    <scope>NUCLEOTIDE SEQUENCE [LARGE SCALE GENOMIC DNA]</scope>
    <source>
        <strain evidence="3 4">CCTCC AB 2017055</strain>
    </source>
</reference>
<dbReference type="Pfam" id="PF13560">
    <property type="entry name" value="HTH_31"/>
    <property type="match status" value="1"/>
</dbReference>
<dbReference type="InterPro" id="IPR013096">
    <property type="entry name" value="Cupin_2"/>
</dbReference>
<dbReference type="InterPro" id="IPR010982">
    <property type="entry name" value="Lambda_DNA-bd_dom_sf"/>
</dbReference>
<dbReference type="AlphaFoldDB" id="A0A6L9SJI7"/>
<keyword evidence="4" id="KW-1185">Reference proteome</keyword>
<name>A0A6L9SJI7_9ACTN</name>
<dbReference type="Proteomes" id="UP000475214">
    <property type="component" value="Unassembled WGS sequence"/>
</dbReference>
<feature type="domain" description="HTH cro/C1-type" evidence="2">
    <location>
        <begin position="16"/>
        <end position="70"/>
    </location>
</feature>
<dbReference type="SUPFAM" id="SSF51182">
    <property type="entry name" value="RmlC-like cupins"/>
    <property type="match status" value="1"/>
</dbReference>
<dbReference type="PANTHER" id="PTHR46797">
    <property type="entry name" value="HTH-TYPE TRANSCRIPTIONAL REGULATOR"/>
    <property type="match status" value="1"/>
</dbReference>
<dbReference type="CDD" id="cd02209">
    <property type="entry name" value="cupin_XRE_C"/>
    <property type="match status" value="1"/>
</dbReference>
<dbReference type="SMART" id="SM00530">
    <property type="entry name" value="HTH_XRE"/>
    <property type="match status" value="1"/>
</dbReference>
<accession>A0A6L9SJI7</accession>
<dbReference type="InterPro" id="IPR001387">
    <property type="entry name" value="Cro/C1-type_HTH"/>
</dbReference>
<dbReference type="GO" id="GO:0005829">
    <property type="term" value="C:cytosol"/>
    <property type="evidence" value="ECO:0007669"/>
    <property type="project" value="TreeGrafter"/>
</dbReference>
<dbReference type="EMBL" id="JAAGOA010000034">
    <property type="protein sequence ID" value="NEE04461.1"/>
    <property type="molecule type" value="Genomic_DNA"/>
</dbReference>
<dbReference type="Pfam" id="PF07883">
    <property type="entry name" value="Cupin_2"/>
    <property type="match status" value="1"/>
</dbReference>
<dbReference type="RefSeq" id="WP_163745004.1">
    <property type="nucleotide sequence ID" value="NZ_JAAGOA010000034.1"/>
</dbReference>
<dbReference type="InterPro" id="IPR050807">
    <property type="entry name" value="TransReg_Diox_bact_type"/>
</dbReference>
<dbReference type="CDD" id="cd00093">
    <property type="entry name" value="HTH_XRE"/>
    <property type="match status" value="1"/>
</dbReference>
<dbReference type="InterPro" id="IPR014710">
    <property type="entry name" value="RmlC-like_jellyroll"/>
</dbReference>
<dbReference type="PROSITE" id="PS50943">
    <property type="entry name" value="HTH_CROC1"/>
    <property type="match status" value="1"/>
</dbReference>
<evidence type="ECO:0000259" key="2">
    <source>
        <dbReference type="PROSITE" id="PS50943"/>
    </source>
</evidence>
<dbReference type="InterPro" id="IPR011051">
    <property type="entry name" value="RmlC_Cupin_sf"/>
</dbReference>
<dbReference type="GO" id="GO:0003677">
    <property type="term" value="F:DNA binding"/>
    <property type="evidence" value="ECO:0007669"/>
    <property type="project" value="UniProtKB-KW"/>
</dbReference>
<dbReference type="PANTHER" id="PTHR46797:SF1">
    <property type="entry name" value="METHYLPHOSPHONATE SYNTHASE"/>
    <property type="match status" value="1"/>
</dbReference>
<evidence type="ECO:0000313" key="4">
    <source>
        <dbReference type="Proteomes" id="UP000475214"/>
    </source>
</evidence>
<protein>
    <submittedName>
        <fullName evidence="3">Helix-turn-helix domain-containing protein</fullName>
    </submittedName>
</protein>